<accession>A0A9X2BXJ4</accession>
<dbReference type="GO" id="GO:0008840">
    <property type="term" value="F:4-hydroxy-tetrahydrodipicolinate synthase activity"/>
    <property type="evidence" value="ECO:0007669"/>
    <property type="project" value="UniProtKB-UniRule"/>
</dbReference>
<dbReference type="PROSITE" id="PS00666">
    <property type="entry name" value="DHDPS_2"/>
    <property type="match status" value="1"/>
</dbReference>
<evidence type="ECO:0000256" key="2">
    <source>
        <dbReference type="ARBA" id="ARBA00005120"/>
    </source>
</evidence>
<dbReference type="PANTHER" id="PTHR12128:SF66">
    <property type="entry name" value="4-HYDROXY-2-OXOGLUTARATE ALDOLASE, MITOCHONDRIAL"/>
    <property type="match status" value="1"/>
</dbReference>
<comment type="subunit">
    <text evidence="12">Homotetramer; dimer of dimers.</text>
</comment>
<keyword evidence="9 12" id="KW-0456">Lyase</keyword>
<evidence type="ECO:0000256" key="14">
    <source>
        <dbReference type="PIRSR" id="PIRSR001365-1"/>
    </source>
</evidence>
<keyword evidence="6 12" id="KW-0028">Amino-acid biosynthesis</keyword>
<evidence type="ECO:0000256" key="6">
    <source>
        <dbReference type="ARBA" id="ARBA00022605"/>
    </source>
</evidence>
<proteinExistence type="inferred from homology"/>
<feature type="site" description="Part of a proton relay during catalysis" evidence="12">
    <location>
        <position position="48"/>
    </location>
</feature>
<evidence type="ECO:0000256" key="7">
    <source>
        <dbReference type="ARBA" id="ARBA00022915"/>
    </source>
</evidence>
<dbReference type="InterPro" id="IPR020625">
    <property type="entry name" value="Schiff_base-form_aldolases_AS"/>
</dbReference>
<reference evidence="16" key="1">
    <citation type="submission" date="2021-11" db="EMBL/GenBank/DDBJ databases">
        <title>BS-T2-15 a new species belonging to the Comamonadaceae family isolated from the soil of a French oak forest.</title>
        <authorList>
            <person name="Mieszkin S."/>
            <person name="Alain K."/>
        </authorList>
    </citation>
    <scope>NUCLEOTIDE SEQUENCE</scope>
    <source>
        <strain evidence="16">BS-T2-15</strain>
    </source>
</reference>
<evidence type="ECO:0000256" key="10">
    <source>
        <dbReference type="ARBA" id="ARBA00023270"/>
    </source>
</evidence>
<dbReference type="HAMAP" id="MF_00418">
    <property type="entry name" value="DapA"/>
    <property type="match status" value="1"/>
</dbReference>
<dbReference type="Gene3D" id="3.20.20.70">
    <property type="entry name" value="Aldolase class I"/>
    <property type="match status" value="1"/>
</dbReference>
<gene>
    <name evidence="12" type="primary">dapA</name>
    <name evidence="16" type="ORF">LPC04_02030</name>
</gene>
<feature type="binding site" evidence="12 15">
    <location>
        <position position="49"/>
    </location>
    <ligand>
        <name>pyruvate</name>
        <dbReference type="ChEBI" id="CHEBI:15361"/>
    </ligand>
</feature>
<keyword evidence="5 12" id="KW-0963">Cytoplasm</keyword>
<dbReference type="GO" id="GO:0019877">
    <property type="term" value="P:diaminopimelate biosynthetic process"/>
    <property type="evidence" value="ECO:0007669"/>
    <property type="project" value="UniProtKB-UniRule"/>
</dbReference>
<evidence type="ECO:0000256" key="9">
    <source>
        <dbReference type="ARBA" id="ARBA00023239"/>
    </source>
</evidence>
<keyword evidence="8 12" id="KW-0457">Lysine biosynthesis</keyword>
<evidence type="ECO:0000313" key="16">
    <source>
        <dbReference type="EMBL" id="MCK9684482.1"/>
    </source>
</evidence>
<evidence type="ECO:0000256" key="8">
    <source>
        <dbReference type="ARBA" id="ARBA00023154"/>
    </source>
</evidence>
<dbReference type="EMBL" id="JAJLJH010000001">
    <property type="protein sequence ID" value="MCK9684482.1"/>
    <property type="molecule type" value="Genomic_DNA"/>
</dbReference>
<evidence type="ECO:0000256" key="11">
    <source>
        <dbReference type="ARBA" id="ARBA00047836"/>
    </source>
</evidence>
<feature type="active site" description="Schiff-base intermediate with substrate" evidence="12 14">
    <location>
        <position position="163"/>
    </location>
</feature>
<comment type="function">
    <text evidence="1 12">Catalyzes the condensation of (S)-aspartate-beta-semialdehyde [(S)-ASA] and pyruvate to 4-hydroxy-tetrahydrodipicolinate (HTPA).</text>
</comment>
<comment type="subcellular location">
    <subcellularLocation>
        <location evidence="12">Cytoplasm</location>
    </subcellularLocation>
</comment>
<dbReference type="AlphaFoldDB" id="A0A9X2BXJ4"/>
<comment type="caution">
    <text evidence="12">Was originally thought to be a dihydrodipicolinate synthase (DHDPS), catalyzing the condensation of (S)-aspartate-beta-semialdehyde [(S)-ASA] and pyruvate to dihydrodipicolinate (DHDP). However, it was shown in E.coli that the product of the enzymatic reaction is not dihydrodipicolinate but in fact (4S)-4-hydroxy-2,3,4,5-tetrahydro-(2S)-dipicolinic acid (HTPA), and that the consecutive dehydration reaction leading to DHDP is not spontaneous but catalyzed by DapB.</text>
</comment>
<dbReference type="SMART" id="SM01130">
    <property type="entry name" value="DHDPS"/>
    <property type="match status" value="1"/>
</dbReference>
<evidence type="ECO:0000313" key="17">
    <source>
        <dbReference type="Proteomes" id="UP001139353"/>
    </source>
</evidence>
<dbReference type="InterPro" id="IPR002220">
    <property type="entry name" value="DapA-like"/>
</dbReference>
<dbReference type="GO" id="GO:0005829">
    <property type="term" value="C:cytosol"/>
    <property type="evidence" value="ECO:0007669"/>
    <property type="project" value="TreeGrafter"/>
</dbReference>
<sequence>MSRTIDFSGVWIPIVTPFRDRRVDHEALAALVRRLAADGVAGFVVCATTGEAPLLADDERVAVLGTVKANTSLPLVMGASGTTADEVLRRIDAAARHAPAAFMVTAPPYLRPSQDALRAFFTTIADAAPAPLVVYDIPARTGVRIELATLLALAAHTNVVALKDCGGRVEQTEALIADGRLQVLCGNDNEWFSTRCLGGAGAIAASAHVRTDLFVAFDAALARGDLATGRTLWRQLKPLTAGLFEEPSPGPVKALLAARGECANELRAPMTTASTALTERLLTLVACLPANG</sequence>
<dbReference type="RefSeq" id="WP_275680509.1">
    <property type="nucleotide sequence ID" value="NZ_JAJLJH010000001.1"/>
</dbReference>
<keyword evidence="17" id="KW-1185">Reference proteome</keyword>
<dbReference type="InterPro" id="IPR013785">
    <property type="entry name" value="Aldolase_TIM"/>
</dbReference>
<evidence type="ECO:0000256" key="3">
    <source>
        <dbReference type="ARBA" id="ARBA00007592"/>
    </source>
</evidence>
<dbReference type="GO" id="GO:0009089">
    <property type="term" value="P:lysine biosynthetic process via diaminopimelate"/>
    <property type="evidence" value="ECO:0007669"/>
    <property type="project" value="UniProtKB-UniRule"/>
</dbReference>
<evidence type="ECO:0000256" key="1">
    <source>
        <dbReference type="ARBA" id="ARBA00003294"/>
    </source>
</evidence>
<dbReference type="PANTHER" id="PTHR12128">
    <property type="entry name" value="DIHYDRODIPICOLINATE SYNTHASE"/>
    <property type="match status" value="1"/>
</dbReference>
<keyword evidence="7 12" id="KW-0220">Diaminopimelate biosynthesis</keyword>
<name>A0A9X2BXJ4_9BURK</name>
<feature type="binding site" evidence="12 15">
    <location>
        <position position="203"/>
    </location>
    <ligand>
        <name>pyruvate</name>
        <dbReference type="ChEBI" id="CHEBI:15361"/>
    </ligand>
</feature>
<protein>
    <recommendedName>
        <fullName evidence="4 12">4-hydroxy-tetrahydrodipicolinate synthase</fullName>
        <shortName evidence="12">HTPA synthase</shortName>
        <ecNumber evidence="4 12">4.3.3.7</ecNumber>
    </recommendedName>
</protein>
<dbReference type="InterPro" id="IPR005263">
    <property type="entry name" value="DapA"/>
</dbReference>
<dbReference type="EC" id="4.3.3.7" evidence="4 12"/>
<organism evidence="16 17">
    <name type="scientific">Scleromatobacter humisilvae</name>
    <dbReference type="NCBI Taxonomy" id="2897159"/>
    <lineage>
        <taxon>Bacteria</taxon>
        <taxon>Pseudomonadati</taxon>
        <taxon>Pseudomonadota</taxon>
        <taxon>Betaproteobacteria</taxon>
        <taxon>Burkholderiales</taxon>
        <taxon>Sphaerotilaceae</taxon>
        <taxon>Scleromatobacter</taxon>
    </lineage>
</organism>
<keyword evidence="10 12" id="KW-0704">Schiff base</keyword>
<evidence type="ECO:0000256" key="15">
    <source>
        <dbReference type="PIRSR" id="PIRSR001365-2"/>
    </source>
</evidence>
<evidence type="ECO:0000256" key="13">
    <source>
        <dbReference type="PIRNR" id="PIRNR001365"/>
    </source>
</evidence>
<evidence type="ECO:0000256" key="12">
    <source>
        <dbReference type="HAMAP-Rule" id="MF_00418"/>
    </source>
</evidence>
<dbReference type="PIRSF" id="PIRSF001365">
    <property type="entry name" value="DHDPS"/>
    <property type="match status" value="1"/>
</dbReference>
<comment type="similarity">
    <text evidence="3 12 13">Belongs to the DapA family.</text>
</comment>
<feature type="active site" description="Proton donor/acceptor" evidence="12 14">
    <location>
        <position position="135"/>
    </location>
</feature>
<dbReference type="Pfam" id="PF00701">
    <property type="entry name" value="DHDPS"/>
    <property type="match status" value="1"/>
</dbReference>
<dbReference type="PRINTS" id="PR00146">
    <property type="entry name" value="DHPICSNTHASE"/>
</dbReference>
<evidence type="ECO:0000256" key="5">
    <source>
        <dbReference type="ARBA" id="ARBA00022490"/>
    </source>
</evidence>
<comment type="pathway">
    <text evidence="2 12">Amino-acid biosynthesis; L-lysine biosynthesis via DAP pathway; (S)-tetrahydrodipicolinate from L-aspartate: step 3/4.</text>
</comment>
<dbReference type="SUPFAM" id="SSF51569">
    <property type="entry name" value="Aldolase"/>
    <property type="match status" value="1"/>
</dbReference>
<comment type="caution">
    <text evidence="16">The sequence shown here is derived from an EMBL/GenBank/DDBJ whole genome shotgun (WGS) entry which is preliminary data.</text>
</comment>
<feature type="site" description="Part of a proton relay during catalysis" evidence="12">
    <location>
        <position position="109"/>
    </location>
</feature>
<evidence type="ECO:0000256" key="4">
    <source>
        <dbReference type="ARBA" id="ARBA00012086"/>
    </source>
</evidence>
<comment type="catalytic activity">
    <reaction evidence="11 12">
        <text>L-aspartate 4-semialdehyde + pyruvate = (2S,4S)-4-hydroxy-2,3,4,5-tetrahydrodipicolinate + H2O + H(+)</text>
        <dbReference type="Rhea" id="RHEA:34171"/>
        <dbReference type="ChEBI" id="CHEBI:15361"/>
        <dbReference type="ChEBI" id="CHEBI:15377"/>
        <dbReference type="ChEBI" id="CHEBI:15378"/>
        <dbReference type="ChEBI" id="CHEBI:67139"/>
        <dbReference type="ChEBI" id="CHEBI:537519"/>
        <dbReference type="EC" id="4.3.3.7"/>
    </reaction>
</comment>
<dbReference type="Proteomes" id="UP001139353">
    <property type="component" value="Unassembled WGS sequence"/>
</dbReference>